<protein>
    <recommendedName>
        <fullName evidence="2">Glutamate racemase</fullName>
    </recommendedName>
</protein>
<evidence type="ECO:0000313" key="1">
    <source>
        <dbReference type="EMBL" id="SVA16708.1"/>
    </source>
</evidence>
<dbReference type="AlphaFoldDB" id="A0A381TME4"/>
<dbReference type="EMBL" id="UINC01004767">
    <property type="protein sequence ID" value="SVA16708.1"/>
    <property type="molecule type" value="Genomic_DNA"/>
</dbReference>
<dbReference type="SUPFAM" id="SSF53681">
    <property type="entry name" value="Aspartate/glutamate racemase"/>
    <property type="match status" value="2"/>
</dbReference>
<reference evidence="1" key="1">
    <citation type="submission" date="2018-05" db="EMBL/GenBank/DDBJ databases">
        <authorList>
            <person name="Lanie J.A."/>
            <person name="Ng W.-L."/>
            <person name="Kazmierczak K.M."/>
            <person name="Andrzejewski T.M."/>
            <person name="Davidsen T.M."/>
            <person name="Wayne K.J."/>
            <person name="Tettelin H."/>
            <person name="Glass J.I."/>
            <person name="Rusch D."/>
            <person name="Podicherti R."/>
            <person name="Tsui H.-C.T."/>
            <person name="Winkler M.E."/>
        </authorList>
    </citation>
    <scope>NUCLEOTIDE SEQUENCE</scope>
</reference>
<accession>A0A381TME4</accession>
<gene>
    <name evidence="1" type="ORF">METZ01_LOCUS69562</name>
</gene>
<name>A0A381TME4_9ZZZZ</name>
<proteinExistence type="predicted"/>
<sequence length="306" mass="33641">MKLVITDSGLGGLSVCAKLLQLLSEPAGANHPNYPADDLQITYINAVPSNNRGYNSMSGKAEQLKTFEIILRNTEKIFSPHHIFVACGTLSVLLDDLEIPSKNAVIIEGILQIGVKMLISSLLNDAQSSAIIFGTPTMINAKTFQNELFKNGVEEIRIISQGCPDLATQISNDPDSSFVEERIRHWVQKAMLKLPEKYIDTLLIFLACTHYGYRQDLFQKAFNEEGFCNMTLLNPNLAAAENLVKTVSNNLNPSSTESKAFSVEFVTPYAIPEQEIITLTQLLSPISPATADALNNARICPELLNP</sequence>
<organism evidence="1">
    <name type="scientific">marine metagenome</name>
    <dbReference type="NCBI Taxonomy" id="408172"/>
    <lineage>
        <taxon>unclassified sequences</taxon>
        <taxon>metagenomes</taxon>
        <taxon>ecological metagenomes</taxon>
    </lineage>
</organism>
<dbReference type="Gene3D" id="3.40.50.1860">
    <property type="match status" value="2"/>
</dbReference>
<dbReference type="GO" id="GO:0016855">
    <property type="term" value="F:racemase and epimerase activity, acting on amino acids and derivatives"/>
    <property type="evidence" value="ECO:0007669"/>
    <property type="project" value="InterPro"/>
</dbReference>
<evidence type="ECO:0008006" key="2">
    <source>
        <dbReference type="Google" id="ProtNLM"/>
    </source>
</evidence>
<dbReference type="InterPro" id="IPR001920">
    <property type="entry name" value="Asp/Glu_race"/>
</dbReference>